<dbReference type="InterPro" id="IPR010999">
    <property type="entry name" value="Retrovr_matrix"/>
</dbReference>
<keyword evidence="6" id="KW-1133">Transmembrane helix</keyword>
<keyword evidence="8" id="KW-1185">Reference proteome</keyword>
<dbReference type="InterPro" id="IPR050195">
    <property type="entry name" value="Primate_lentivir_Gag_pol-like"/>
</dbReference>
<dbReference type="Gene3D" id="4.10.60.10">
    <property type="entry name" value="Zinc finger, CCHC-type"/>
    <property type="match status" value="1"/>
</dbReference>
<dbReference type="Gene3D" id="1.10.150.490">
    <property type="entry name" value="Retroviral GAG p10 protein"/>
    <property type="match status" value="1"/>
</dbReference>
<evidence type="ECO:0000256" key="5">
    <source>
        <dbReference type="SAM" id="MobiDB-lite"/>
    </source>
</evidence>
<dbReference type="Pfam" id="PF14787">
    <property type="entry name" value="zf-CCHC_5"/>
    <property type="match status" value="1"/>
</dbReference>
<feature type="region of interest" description="Disordered" evidence="5">
    <location>
        <begin position="662"/>
        <end position="681"/>
    </location>
</feature>
<name>A0ABM2XM47_MESAU</name>
<gene>
    <name evidence="9" type="primary">LOC121140988</name>
</gene>
<dbReference type="SUPFAM" id="SSF47943">
    <property type="entry name" value="Retrovirus capsid protein, N-terminal core domain"/>
    <property type="match status" value="1"/>
</dbReference>
<feature type="transmembrane region" description="Helical" evidence="6">
    <location>
        <begin position="41"/>
        <end position="63"/>
    </location>
</feature>
<sequence>MPLYWGELPEGMGSELLEAEPQAVSWREARSMRASRRSLRWRAICSVFFMLFCVICLITLLSVSQAQANPDSKKEAGNATSPEMNNPLLEAPPFIQAVYTEAGYNKTSNQTLGDFLNVWSRNGSHQGAAVPPVKADRLSVSNLEKQEIIMGHTLTKNESMLVTMLHRMLLNSGLHTSKKDLEHFAMFIQKISPWFLNEGSLTLGEWKKLGREMRKYVQENGEKTLPPQAFPLWLHIREILTEGTPFQGLCRETASETEEPVYAEVAFEEGTSEELKPLQTGKHCRRKESSPENDDDDVYLDDEMAKEDWEDDFRDHTDPPPSYITMVKEKKPVPKPRKYPPLVPMGFQGAMAEARRTGDTTFGIFPVTEVWDEEPMWEPLPLKTLKELQQAVKMSGPSAPFTLQIVEMVASSWLTPYDWLQTAKATLSPGDYILWRTEYEDRCKETIVDSIKKRGPKPTMAMLMGTGEYATPQSQTKIPRDILQIITTNAVQAWRRIPPSGTKGGALANIKQGTEETYQEFIARLEEAINRMMPPSEGTDILLKQLAWENANALCQDLIRPIRKTGNLQDYIKACQDASPAVVQGMAYAAAMKGQKFSSYVKQTYGGGKRPSSPLTCFSCGMEGHIQKNCPKNDRHKGQKGTPGLCPRCRKGKHWKSECKSKFRKDGTPLSEEEEKETKNW</sequence>
<dbReference type="SUPFAM" id="SSF47353">
    <property type="entry name" value="Retrovirus capsid dimerization domain-like"/>
    <property type="match status" value="1"/>
</dbReference>
<evidence type="ECO:0000256" key="3">
    <source>
        <dbReference type="ARBA" id="ARBA00022833"/>
    </source>
</evidence>
<dbReference type="Pfam" id="PF00098">
    <property type="entry name" value="zf-CCHC"/>
    <property type="match status" value="1"/>
</dbReference>
<evidence type="ECO:0000256" key="2">
    <source>
        <dbReference type="ARBA" id="ARBA00022771"/>
    </source>
</evidence>
<evidence type="ECO:0000256" key="4">
    <source>
        <dbReference type="PROSITE-ProRule" id="PRU00047"/>
    </source>
</evidence>
<dbReference type="InterPro" id="IPR045345">
    <property type="entry name" value="Gag_p24_C"/>
</dbReference>
<evidence type="ECO:0000259" key="7">
    <source>
        <dbReference type="PROSITE" id="PS50158"/>
    </source>
</evidence>
<dbReference type="PANTHER" id="PTHR40389:SF3">
    <property type="entry name" value="IGE-BINDING PROTEIN"/>
    <property type="match status" value="1"/>
</dbReference>
<reference evidence="9" key="1">
    <citation type="submission" date="2025-08" db="UniProtKB">
        <authorList>
            <consortium name="RefSeq"/>
        </authorList>
    </citation>
    <scope>IDENTIFICATION</scope>
    <source>
        <tissue evidence="9">Liver</tissue>
    </source>
</reference>
<feature type="region of interest" description="Disordered" evidence="5">
    <location>
        <begin position="268"/>
        <end position="298"/>
    </location>
</feature>
<dbReference type="SMART" id="SM00343">
    <property type="entry name" value="ZnF_C2HC"/>
    <property type="match status" value="2"/>
</dbReference>
<dbReference type="Pfam" id="PF00607">
    <property type="entry name" value="Gag_p24"/>
    <property type="match status" value="1"/>
</dbReference>
<evidence type="ECO:0000256" key="6">
    <source>
        <dbReference type="SAM" id="Phobius"/>
    </source>
</evidence>
<evidence type="ECO:0000313" key="8">
    <source>
        <dbReference type="Proteomes" id="UP000886700"/>
    </source>
</evidence>
<evidence type="ECO:0000313" key="9">
    <source>
        <dbReference type="RefSeq" id="XP_040603815.1"/>
    </source>
</evidence>
<feature type="domain" description="CCHC-type" evidence="7">
    <location>
        <begin position="617"/>
        <end position="632"/>
    </location>
</feature>
<dbReference type="SUPFAM" id="SSF47836">
    <property type="entry name" value="Retroviral matrix proteins"/>
    <property type="match status" value="1"/>
</dbReference>
<dbReference type="SUPFAM" id="SSF57756">
    <property type="entry name" value="Retrovirus zinc finger-like domains"/>
    <property type="match status" value="2"/>
</dbReference>
<feature type="region of interest" description="Disordered" evidence="5">
    <location>
        <begin position="631"/>
        <end position="654"/>
    </location>
</feature>
<protein>
    <submittedName>
        <fullName evidence="9">Endogenous retrovirus group K member 8 Gag polyprotein-like</fullName>
    </submittedName>
</protein>
<dbReference type="Pfam" id="PF02337">
    <property type="entry name" value="Gag_p10"/>
    <property type="match status" value="1"/>
</dbReference>
<dbReference type="Pfam" id="PF19317">
    <property type="entry name" value="Gag_p24_C"/>
    <property type="match status" value="1"/>
</dbReference>
<dbReference type="InterPro" id="IPR036875">
    <property type="entry name" value="Znf_CCHC_sf"/>
</dbReference>
<keyword evidence="6" id="KW-0472">Membrane</keyword>
<keyword evidence="3" id="KW-0862">Zinc</keyword>
<dbReference type="InterPro" id="IPR008919">
    <property type="entry name" value="Retrov_capsid_N"/>
</dbReference>
<accession>A0ABM2XM47</accession>
<dbReference type="RefSeq" id="XP_040603815.1">
    <property type="nucleotide sequence ID" value="XM_040747881.1"/>
</dbReference>
<dbReference type="InterPro" id="IPR003322">
    <property type="entry name" value="B_retro_matrix"/>
</dbReference>
<keyword evidence="1" id="KW-0479">Metal-binding</keyword>
<dbReference type="InterPro" id="IPR008916">
    <property type="entry name" value="Retrov_capsid_C"/>
</dbReference>
<dbReference type="PANTHER" id="PTHR40389">
    <property type="entry name" value="ENDOGENOUS RETROVIRUS GROUP K MEMBER 24 GAG POLYPROTEIN-RELATED"/>
    <property type="match status" value="1"/>
</dbReference>
<dbReference type="GeneID" id="121140988"/>
<dbReference type="Gene3D" id="1.10.1200.30">
    <property type="match status" value="1"/>
</dbReference>
<dbReference type="Proteomes" id="UP000886700">
    <property type="component" value="Unplaced"/>
</dbReference>
<keyword evidence="2 4" id="KW-0863">Zinc-finger</keyword>
<evidence type="ECO:0000256" key="1">
    <source>
        <dbReference type="ARBA" id="ARBA00022723"/>
    </source>
</evidence>
<proteinExistence type="predicted"/>
<keyword evidence="6" id="KW-0812">Transmembrane</keyword>
<dbReference type="InterPro" id="IPR001878">
    <property type="entry name" value="Znf_CCHC"/>
</dbReference>
<organism evidence="8 9">
    <name type="scientific">Mesocricetus auratus</name>
    <name type="common">Golden hamster</name>
    <dbReference type="NCBI Taxonomy" id="10036"/>
    <lineage>
        <taxon>Eukaryota</taxon>
        <taxon>Metazoa</taxon>
        <taxon>Chordata</taxon>
        <taxon>Craniata</taxon>
        <taxon>Vertebrata</taxon>
        <taxon>Euteleostomi</taxon>
        <taxon>Mammalia</taxon>
        <taxon>Eutheria</taxon>
        <taxon>Euarchontoglires</taxon>
        <taxon>Glires</taxon>
        <taxon>Rodentia</taxon>
        <taxon>Myomorpha</taxon>
        <taxon>Muroidea</taxon>
        <taxon>Cricetidae</taxon>
        <taxon>Cricetinae</taxon>
        <taxon>Mesocricetus</taxon>
    </lineage>
</organism>
<dbReference type="PROSITE" id="PS50158">
    <property type="entry name" value="ZF_CCHC"/>
    <property type="match status" value="1"/>
</dbReference>
<dbReference type="InterPro" id="IPR038124">
    <property type="entry name" value="B_retro_matrix_sf"/>
</dbReference>
<dbReference type="Gene3D" id="1.10.375.10">
    <property type="entry name" value="Human Immunodeficiency Virus Type 1 Capsid Protein"/>
    <property type="match status" value="1"/>
</dbReference>